<gene>
    <name evidence="2" type="ORF">D9611_000356</name>
</gene>
<feature type="region of interest" description="Disordered" evidence="1">
    <location>
        <begin position="43"/>
        <end position="83"/>
    </location>
</feature>
<name>A0A8H5F7Z9_9AGAR</name>
<feature type="compositionally biased region" description="Polar residues" evidence="1">
    <location>
        <begin position="67"/>
        <end position="83"/>
    </location>
</feature>
<organism evidence="2 3">
    <name type="scientific">Ephemerocybe angulata</name>
    <dbReference type="NCBI Taxonomy" id="980116"/>
    <lineage>
        <taxon>Eukaryota</taxon>
        <taxon>Fungi</taxon>
        <taxon>Dikarya</taxon>
        <taxon>Basidiomycota</taxon>
        <taxon>Agaricomycotina</taxon>
        <taxon>Agaricomycetes</taxon>
        <taxon>Agaricomycetidae</taxon>
        <taxon>Agaricales</taxon>
        <taxon>Agaricineae</taxon>
        <taxon>Psathyrellaceae</taxon>
        <taxon>Ephemerocybe</taxon>
    </lineage>
</organism>
<sequence>MSAAIQDGPVQHYAQELAQYTMRQFSKATAVLDDNKKERLAKLPGSHARVFQTASSPRNGSGYRILSSPNTSTSRDWQETATS</sequence>
<evidence type="ECO:0000313" key="3">
    <source>
        <dbReference type="Proteomes" id="UP000541558"/>
    </source>
</evidence>
<evidence type="ECO:0000313" key="2">
    <source>
        <dbReference type="EMBL" id="KAF5326578.1"/>
    </source>
</evidence>
<dbReference type="EMBL" id="JAACJK010000163">
    <property type="protein sequence ID" value="KAF5326578.1"/>
    <property type="molecule type" value="Genomic_DNA"/>
</dbReference>
<proteinExistence type="predicted"/>
<reference evidence="2 3" key="1">
    <citation type="journal article" date="2020" name="ISME J.">
        <title>Uncovering the hidden diversity of litter-decomposition mechanisms in mushroom-forming fungi.</title>
        <authorList>
            <person name="Floudas D."/>
            <person name="Bentzer J."/>
            <person name="Ahren D."/>
            <person name="Johansson T."/>
            <person name="Persson P."/>
            <person name="Tunlid A."/>
        </authorList>
    </citation>
    <scope>NUCLEOTIDE SEQUENCE [LARGE SCALE GENOMIC DNA]</scope>
    <source>
        <strain evidence="2 3">CBS 175.51</strain>
    </source>
</reference>
<comment type="caution">
    <text evidence="2">The sequence shown here is derived from an EMBL/GenBank/DDBJ whole genome shotgun (WGS) entry which is preliminary data.</text>
</comment>
<dbReference type="AlphaFoldDB" id="A0A8H5F7Z9"/>
<keyword evidence="3" id="KW-1185">Reference proteome</keyword>
<evidence type="ECO:0000256" key="1">
    <source>
        <dbReference type="SAM" id="MobiDB-lite"/>
    </source>
</evidence>
<dbReference type="OrthoDB" id="3262732at2759"/>
<dbReference type="Proteomes" id="UP000541558">
    <property type="component" value="Unassembled WGS sequence"/>
</dbReference>
<protein>
    <submittedName>
        <fullName evidence="2">Uncharacterized protein</fullName>
    </submittedName>
</protein>
<accession>A0A8H5F7Z9</accession>